<evidence type="ECO:0000313" key="2">
    <source>
        <dbReference type="EMBL" id="GMT21685.1"/>
    </source>
</evidence>
<gene>
    <name evidence="2" type="ORF">PFISCL1PPCAC_12982</name>
</gene>
<keyword evidence="3" id="KW-1185">Reference proteome</keyword>
<evidence type="ECO:0000256" key="1">
    <source>
        <dbReference type="SAM" id="Phobius"/>
    </source>
</evidence>
<feature type="non-terminal residue" evidence="2">
    <location>
        <position position="1"/>
    </location>
</feature>
<evidence type="ECO:0008006" key="4">
    <source>
        <dbReference type="Google" id="ProtNLM"/>
    </source>
</evidence>
<feature type="transmembrane region" description="Helical" evidence="1">
    <location>
        <begin position="69"/>
        <end position="90"/>
    </location>
</feature>
<sequence length="156" mass="17843">SIRNETYTFMEASIAAPVRCGRAISELREETRRPTSPYGPRLFWGCRESYRCCEWECCYTPDPRSDRTIALWGIAFLFSALFLFLFLLAIRKVGKRKSSEILFKAPPCSLGVISACNHTDIEHKRSLVYVPEENRKKSTVVAMKKSIPSVTVEELI</sequence>
<dbReference type="EMBL" id="BTSY01000004">
    <property type="protein sequence ID" value="GMT21685.1"/>
    <property type="molecule type" value="Genomic_DNA"/>
</dbReference>
<protein>
    <recommendedName>
        <fullName evidence="4">CX domain-containing protein</fullName>
    </recommendedName>
</protein>
<dbReference type="Proteomes" id="UP001432322">
    <property type="component" value="Unassembled WGS sequence"/>
</dbReference>
<proteinExistence type="predicted"/>
<evidence type="ECO:0000313" key="3">
    <source>
        <dbReference type="Proteomes" id="UP001432322"/>
    </source>
</evidence>
<name>A0AAV5VSY0_9BILA</name>
<organism evidence="2 3">
    <name type="scientific">Pristionchus fissidentatus</name>
    <dbReference type="NCBI Taxonomy" id="1538716"/>
    <lineage>
        <taxon>Eukaryota</taxon>
        <taxon>Metazoa</taxon>
        <taxon>Ecdysozoa</taxon>
        <taxon>Nematoda</taxon>
        <taxon>Chromadorea</taxon>
        <taxon>Rhabditida</taxon>
        <taxon>Rhabditina</taxon>
        <taxon>Diplogasteromorpha</taxon>
        <taxon>Diplogasteroidea</taxon>
        <taxon>Neodiplogasteridae</taxon>
        <taxon>Pristionchus</taxon>
    </lineage>
</organism>
<comment type="caution">
    <text evidence="2">The sequence shown here is derived from an EMBL/GenBank/DDBJ whole genome shotgun (WGS) entry which is preliminary data.</text>
</comment>
<reference evidence="2" key="1">
    <citation type="submission" date="2023-10" db="EMBL/GenBank/DDBJ databases">
        <title>Genome assembly of Pristionchus species.</title>
        <authorList>
            <person name="Yoshida K."/>
            <person name="Sommer R.J."/>
        </authorList>
    </citation>
    <scope>NUCLEOTIDE SEQUENCE</scope>
    <source>
        <strain evidence="2">RS5133</strain>
    </source>
</reference>
<keyword evidence="1" id="KW-0472">Membrane</keyword>
<dbReference type="AlphaFoldDB" id="A0AAV5VSY0"/>
<keyword evidence="1" id="KW-1133">Transmembrane helix</keyword>
<accession>A0AAV5VSY0</accession>
<keyword evidence="1" id="KW-0812">Transmembrane</keyword>